<comment type="caution">
    <text evidence="1">The sequence shown here is derived from an EMBL/GenBank/DDBJ whole genome shotgun (WGS) entry which is preliminary data.</text>
</comment>
<name>A0A1V4J456_PATFA</name>
<keyword evidence="2" id="KW-1185">Reference proteome</keyword>
<organism evidence="1 2">
    <name type="scientific">Patagioenas fasciata monilis</name>
    <dbReference type="NCBI Taxonomy" id="372326"/>
    <lineage>
        <taxon>Eukaryota</taxon>
        <taxon>Metazoa</taxon>
        <taxon>Chordata</taxon>
        <taxon>Craniata</taxon>
        <taxon>Vertebrata</taxon>
        <taxon>Euteleostomi</taxon>
        <taxon>Archelosauria</taxon>
        <taxon>Archosauria</taxon>
        <taxon>Dinosauria</taxon>
        <taxon>Saurischia</taxon>
        <taxon>Theropoda</taxon>
        <taxon>Coelurosauria</taxon>
        <taxon>Aves</taxon>
        <taxon>Neognathae</taxon>
        <taxon>Neoaves</taxon>
        <taxon>Columbimorphae</taxon>
        <taxon>Columbiformes</taxon>
        <taxon>Columbidae</taxon>
        <taxon>Patagioenas</taxon>
    </lineage>
</organism>
<protein>
    <submittedName>
        <fullName evidence="1">Uncharacterized protein</fullName>
    </submittedName>
</protein>
<evidence type="ECO:0000313" key="2">
    <source>
        <dbReference type="Proteomes" id="UP000190648"/>
    </source>
</evidence>
<proteinExistence type="predicted"/>
<dbReference type="AlphaFoldDB" id="A0A1V4J456"/>
<dbReference type="EMBL" id="LSYS01009367">
    <property type="protein sequence ID" value="OPJ66785.1"/>
    <property type="molecule type" value="Genomic_DNA"/>
</dbReference>
<dbReference type="STRING" id="372326.A0A1V4J456"/>
<dbReference type="Proteomes" id="UP000190648">
    <property type="component" value="Unassembled WGS sequence"/>
</dbReference>
<evidence type="ECO:0000313" key="1">
    <source>
        <dbReference type="EMBL" id="OPJ66785.1"/>
    </source>
</evidence>
<accession>A0A1V4J456</accession>
<sequence length="189" mass="20461">MRPSGLAVPDPDGPSVNHCLPIPCSLSHQAAVPIAVNQPTEPASQKGVECTNTDLTENYGHCGGGNIFIWASGNSGLASGCSGADGYMNIQADTLPYREGWKLEALTCHSDEATCFHRTSEMEVLENSKTHSAQILLTTVVIALDLQPKLVLVRKKSRDEPKPWRSSGRVSSDRSCSHSIYQCQKFFDS</sequence>
<reference evidence="1 2" key="1">
    <citation type="submission" date="2016-02" db="EMBL/GenBank/DDBJ databases">
        <title>Band-tailed pigeon sequencing and assembly.</title>
        <authorList>
            <person name="Soares A.E."/>
            <person name="Novak B.J."/>
            <person name="Rice E.S."/>
            <person name="O'Connell B."/>
            <person name="Chang D."/>
            <person name="Weber S."/>
            <person name="Shapiro B."/>
        </authorList>
    </citation>
    <scope>NUCLEOTIDE SEQUENCE [LARGE SCALE GENOMIC DNA]</scope>
    <source>
        <strain evidence="1">BTP2013</strain>
        <tissue evidence="1">Blood</tissue>
    </source>
</reference>
<gene>
    <name evidence="1" type="ORF">AV530_016770</name>
</gene>